<dbReference type="SUPFAM" id="SSF56784">
    <property type="entry name" value="HAD-like"/>
    <property type="match status" value="1"/>
</dbReference>
<dbReference type="InterPro" id="IPR041492">
    <property type="entry name" value="HAD_2"/>
</dbReference>
<evidence type="ECO:0000313" key="1">
    <source>
        <dbReference type="EMBL" id="SMA38562.1"/>
    </source>
</evidence>
<dbReference type="PANTHER" id="PTHR18901:SF38">
    <property type="entry name" value="PSEUDOURIDINE-5'-PHOSPHATASE"/>
    <property type="match status" value="1"/>
</dbReference>
<keyword evidence="2" id="KW-1185">Reference proteome</keyword>
<dbReference type="InterPro" id="IPR036412">
    <property type="entry name" value="HAD-like_sf"/>
</dbReference>
<reference evidence="1 2" key="1">
    <citation type="submission" date="2017-03" db="EMBL/GenBank/DDBJ databases">
        <authorList>
            <person name="Afonso C.L."/>
            <person name="Miller P.J."/>
            <person name="Scott M.A."/>
            <person name="Spackman E."/>
            <person name="Goraichik I."/>
            <person name="Dimitrov K.M."/>
            <person name="Suarez D.L."/>
            <person name="Swayne D.E."/>
        </authorList>
    </citation>
    <scope>NUCLEOTIDE SEQUENCE [LARGE SCALE GENOMIC DNA]</scope>
    <source>
        <strain evidence="1">SB41UT1</strain>
    </source>
</reference>
<dbReference type="PRINTS" id="PR00413">
    <property type="entry name" value="HADHALOGNASE"/>
</dbReference>
<dbReference type="SFLD" id="SFLDG01129">
    <property type="entry name" value="C1.5:_HAD__Beta-PGM__Phosphata"/>
    <property type="match status" value="1"/>
</dbReference>
<dbReference type="InterPro" id="IPR006439">
    <property type="entry name" value="HAD-SF_hydro_IA"/>
</dbReference>
<dbReference type="GO" id="GO:0016787">
    <property type="term" value="F:hydrolase activity"/>
    <property type="evidence" value="ECO:0007669"/>
    <property type="project" value="UniProtKB-KW"/>
</dbReference>
<dbReference type="PANTHER" id="PTHR18901">
    <property type="entry name" value="2-DEOXYGLUCOSE-6-PHOSPHATE PHOSPHATASE 2"/>
    <property type="match status" value="1"/>
</dbReference>
<proteinExistence type="predicted"/>
<dbReference type="InterPro" id="IPR023214">
    <property type="entry name" value="HAD_sf"/>
</dbReference>
<dbReference type="NCBIfam" id="TIGR01509">
    <property type="entry name" value="HAD-SF-IA-v3"/>
    <property type="match status" value="1"/>
</dbReference>
<dbReference type="EC" id="3.1.3.-" evidence="1"/>
<dbReference type="Proteomes" id="UP000196573">
    <property type="component" value="Unassembled WGS sequence"/>
</dbReference>
<name>A0A1X7AFU7_9GAMM</name>
<dbReference type="EMBL" id="FWPT01000002">
    <property type="protein sequence ID" value="SMA38562.1"/>
    <property type="molecule type" value="Genomic_DNA"/>
</dbReference>
<dbReference type="OrthoDB" id="9782449at2"/>
<protein>
    <submittedName>
        <fullName evidence="1">Phosphorylated carbohydrates phosphatase</fullName>
        <ecNumber evidence="1">3.1.3.-</ecNumber>
    </submittedName>
</protein>
<dbReference type="SFLD" id="SFLDS00003">
    <property type="entry name" value="Haloacid_Dehalogenase"/>
    <property type="match status" value="1"/>
</dbReference>
<dbReference type="InterPro" id="IPR023198">
    <property type="entry name" value="PGP-like_dom2"/>
</dbReference>
<accession>A0A1X7AFU7</accession>
<sequence length="216" mass="23831">MGNRVQAVLLDMDGTLFDSEAFYKRLWQDTARDFGIDLNDRVYKQFLGAPYSVCKQLIKDLGGESFSLDDFLQAMSKQESGHIPALKPGAEELLIWLKQLNIPLALVTSAEHIKIHKNFAPHPQLQVFDVIVAFEDVDQAKPHPEPYLLACKKLGVSPENALAVEDSNAGALSALEAGCQTLMVPDVLAVDGQIQSQLAAVLDSLHALPNWLRDRL</sequence>
<dbReference type="Gene3D" id="3.40.50.1000">
    <property type="entry name" value="HAD superfamily/HAD-like"/>
    <property type="match status" value="1"/>
</dbReference>
<evidence type="ECO:0000313" key="2">
    <source>
        <dbReference type="Proteomes" id="UP000196573"/>
    </source>
</evidence>
<dbReference type="Gene3D" id="1.10.150.240">
    <property type="entry name" value="Putative phosphatase, domain 2"/>
    <property type="match status" value="1"/>
</dbReference>
<gene>
    <name evidence="1" type="ORF">EHSB41UT_00892</name>
</gene>
<dbReference type="RefSeq" id="WP_087107315.1">
    <property type="nucleotide sequence ID" value="NZ_CBCSCN010000001.1"/>
</dbReference>
<dbReference type="Pfam" id="PF13419">
    <property type="entry name" value="HAD_2"/>
    <property type="match status" value="1"/>
</dbReference>
<organism evidence="1 2">
    <name type="scientific">Parendozoicomonas haliclonae</name>
    <dbReference type="NCBI Taxonomy" id="1960125"/>
    <lineage>
        <taxon>Bacteria</taxon>
        <taxon>Pseudomonadati</taxon>
        <taxon>Pseudomonadota</taxon>
        <taxon>Gammaproteobacteria</taxon>
        <taxon>Oceanospirillales</taxon>
        <taxon>Endozoicomonadaceae</taxon>
        <taxon>Parendozoicomonas</taxon>
    </lineage>
</organism>
<dbReference type="CDD" id="cd07505">
    <property type="entry name" value="HAD_BPGM-like"/>
    <property type="match status" value="1"/>
</dbReference>
<keyword evidence="1" id="KW-0378">Hydrolase</keyword>
<dbReference type="AlphaFoldDB" id="A0A1X7AFU7"/>